<dbReference type="SUPFAM" id="SSF51182">
    <property type="entry name" value="RmlC-like cupins"/>
    <property type="match status" value="1"/>
</dbReference>
<dbReference type="EMBL" id="BAABDM010000002">
    <property type="protein sequence ID" value="GAA4092050.1"/>
    <property type="molecule type" value="Genomic_DNA"/>
</dbReference>
<organism evidence="2 3">
    <name type="scientific">Zhongshania borealis</name>
    <dbReference type="NCBI Taxonomy" id="889488"/>
    <lineage>
        <taxon>Bacteria</taxon>
        <taxon>Pseudomonadati</taxon>
        <taxon>Pseudomonadota</taxon>
        <taxon>Gammaproteobacteria</taxon>
        <taxon>Cellvibrionales</taxon>
        <taxon>Spongiibacteraceae</taxon>
        <taxon>Zhongshania</taxon>
    </lineage>
</organism>
<dbReference type="Proteomes" id="UP001500392">
    <property type="component" value="Unassembled WGS sequence"/>
</dbReference>
<protein>
    <submittedName>
        <fullName evidence="2">Cupin domain-containing protein</fullName>
    </submittedName>
</protein>
<evidence type="ECO:0000313" key="3">
    <source>
        <dbReference type="Proteomes" id="UP001500392"/>
    </source>
</evidence>
<name>A0ABP7WM71_9GAMM</name>
<dbReference type="CDD" id="cd06121">
    <property type="entry name" value="cupin_YML079wp"/>
    <property type="match status" value="1"/>
</dbReference>
<sequence length="187" mass="20487">MANASPVRAARFLSEPNVTMSSTAIIAQLGLEPHLEGGYFRRSYTAAHSINGRAAMSSIYYLLSGDSPVGHLHRNRSDILHFWQGGKPLHYTLVSPNGEVSHPIMGPNIAEGELLQMLVPGGYWKASELKANRLASSDYGLISEAVCPGFDFADHELASAAQIQRDYPQHWPELAHLISPSDHDNKQ</sequence>
<dbReference type="PANTHER" id="PTHR33387:SF3">
    <property type="entry name" value="DUF985 DOMAIN-CONTAINING PROTEIN"/>
    <property type="match status" value="1"/>
</dbReference>
<dbReference type="InterPro" id="IPR011051">
    <property type="entry name" value="RmlC_Cupin_sf"/>
</dbReference>
<keyword evidence="3" id="KW-1185">Reference proteome</keyword>
<evidence type="ECO:0000259" key="1">
    <source>
        <dbReference type="Pfam" id="PF06172"/>
    </source>
</evidence>
<dbReference type="Gene3D" id="2.60.120.10">
    <property type="entry name" value="Jelly Rolls"/>
    <property type="match status" value="1"/>
</dbReference>
<dbReference type="InterPro" id="IPR009327">
    <property type="entry name" value="Cupin_DUF985"/>
</dbReference>
<evidence type="ECO:0000313" key="2">
    <source>
        <dbReference type="EMBL" id="GAA4092050.1"/>
    </source>
</evidence>
<dbReference type="Pfam" id="PF06172">
    <property type="entry name" value="Cupin_5"/>
    <property type="match status" value="1"/>
</dbReference>
<dbReference type="InterPro" id="IPR039935">
    <property type="entry name" value="YML079W-like"/>
</dbReference>
<comment type="caution">
    <text evidence="2">The sequence shown here is derived from an EMBL/GenBank/DDBJ whole genome shotgun (WGS) entry which is preliminary data.</text>
</comment>
<reference evidence="3" key="1">
    <citation type="journal article" date="2019" name="Int. J. Syst. Evol. Microbiol.">
        <title>The Global Catalogue of Microorganisms (GCM) 10K type strain sequencing project: providing services to taxonomists for standard genome sequencing and annotation.</title>
        <authorList>
            <consortium name="The Broad Institute Genomics Platform"/>
            <consortium name="The Broad Institute Genome Sequencing Center for Infectious Disease"/>
            <person name="Wu L."/>
            <person name="Ma J."/>
        </authorList>
    </citation>
    <scope>NUCLEOTIDE SEQUENCE [LARGE SCALE GENOMIC DNA]</scope>
    <source>
        <strain evidence="3">JCM 17304</strain>
    </source>
</reference>
<dbReference type="InterPro" id="IPR014710">
    <property type="entry name" value="RmlC-like_jellyroll"/>
</dbReference>
<feature type="domain" description="DUF985" evidence="1">
    <location>
        <begin position="24"/>
        <end position="158"/>
    </location>
</feature>
<proteinExistence type="predicted"/>
<gene>
    <name evidence="2" type="ORF">GCM10022414_14400</name>
</gene>
<dbReference type="PANTHER" id="PTHR33387">
    <property type="entry name" value="RMLC-LIKE JELLY ROLL FOLD PROTEIN"/>
    <property type="match status" value="1"/>
</dbReference>
<accession>A0ABP7WM71</accession>